<protein>
    <submittedName>
        <fullName evidence="2">Uncharacterized protein</fullName>
    </submittedName>
</protein>
<reference evidence="2" key="1">
    <citation type="submission" date="2020-05" db="EMBL/GenBank/DDBJ databases">
        <title>WGS assembly of Panicum virgatum.</title>
        <authorList>
            <person name="Lovell J.T."/>
            <person name="Jenkins J."/>
            <person name="Shu S."/>
            <person name="Juenger T.E."/>
            <person name="Schmutz J."/>
        </authorList>
    </citation>
    <scope>NUCLEOTIDE SEQUENCE</scope>
    <source>
        <strain evidence="2">AP13</strain>
    </source>
</reference>
<dbReference type="EMBL" id="CM029043">
    <property type="protein sequence ID" value="KAG2613998.1"/>
    <property type="molecule type" value="Genomic_DNA"/>
</dbReference>
<feature type="region of interest" description="Disordered" evidence="1">
    <location>
        <begin position="46"/>
        <end position="69"/>
    </location>
</feature>
<proteinExistence type="predicted"/>
<dbReference type="Proteomes" id="UP000823388">
    <property type="component" value="Chromosome 4K"/>
</dbReference>
<sequence length="110" mass="12344">MLALAWLLPLPPLKTNKGGSQKATRAISQQARSFASHLRSTASLPRGHSLLTPAAPPNPNPARPTSTGRCRLARACRRRRRRHWVARSRRSEWSRPPERRHRSSLAVQCG</sequence>
<evidence type="ECO:0000313" key="2">
    <source>
        <dbReference type="EMBL" id="KAG2613998.1"/>
    </source>
</evidence>
<accession>A0A8T0TW44</accession>
<organism evidence="2 3">
    <name type="scientific">Panicum virgatum</name>
    <name type="common">Blackwell switchgrass</name>
    <dbReference type="NCBI Taxonomy" id="38727"/>
    <lineage>
        <taxon>Eukaryota</taxon>
        <taxon>Viridiplantae</taxon>
        <taxon>Streptophyta</taxon>
        <taxon>Embryophyta</taxon>
        <taxon>Tracheophyta</taxon>
        <taxon>Spermatophyta</taxon>
        <taxon>Magnoliopsida</taxon>
        <taxon>Liliopsida</taxon>
        <taxon>Poales</taxon>
        <taxon>Poaceae</taxon>
        <taxon>PACMAD clade</taxon>
        <taxon>Panicoideae</taxon>
        <taxon>Panicodae</taxon>
        <taxon>Paniceae</taxon>
        <taxon>Panicinae</taxon>
        <taxon>Panicum</taxon>
        <taxon>Panicum sect. Hiantes</taxon>
    </lineage>
</organism>
<feature type="region of interest" description="Disordered" evidence="1">
    <location>
        <begin position="84"/>
        <end position="110"/>
    </location>
</feature>
<evidence type="ECO:0000256" key="1">
    <source>
        <dbReference type="SAM" id="MobiDB-lite"/>
    </source>
</evidence>
<evidence type="ECO:0000313" key="3">
    <source>
        <dbReference type="Proteomes" id="UP000823388"/>
    </source>
</evidence>
<keyword evidence="3" id="KW-1185">Reference proteome</keyword>
<name>A0A8T0TW44_PANVG</name>
<dbReference type="AlphaFoldDB" id="A0A8T0TW44"/>
<gene>
    <name evidence="2" type="ORF">PVAP13_4KG376600</name>
</gene>
<comment type="caution">
    <text evidence="2">The sequence shown here is derived from an EMBL/GenBank/DDBJ whole genome shotgun (WGS) entry which is preliminary data.</text>
</comment>